<comment type="similarity">
    <text evidence="2">Belongs to the ABC transporter superfamily.</text>
</comment>
<evidence type="ECO:0000256" key="3">
    <source>
        <dbReference type="ARBA" id="ARBA00022448"/>
    </source>
</evidence>
<evidence type="ECO:0000256" key="2">
    <source>
        <dbReference type="ARBA" id="ARBA00005417"/>
    </source>
</evidence>
<organism evidence="7 8">
    <name type="scientific">Hoeflea algicola</name>
    <dbReference type="NCBI Taxonomy" id="2983763"/>
    <lineage>
        <taxon>Bacteria</taxon>
        <taxon>Pseudomonadati</taxon>
        <taxon>Pseudomonadota</taxon>
        <taxon>Alphaproteobacteria</taxon>
        <taxon>Hyphomicrobiales</taxon>
        <taxon>Rhizobiaceae</taxon>
        <taxon>Hoeflea</taxon>
    </lineage>
</organism>
<evidence type="ECO:0000259" key="6">
    <source>
        <dbReference type="PROSITE" id="PS50893"/>
    </source>
</evidence>
<dbReference type="CDD" id="cd03257">
    <property type="entry name" value="ABC_NikE_OppD_transporters"/>
    <property type="match status" value="1"/>
</dbReference>
<evidence type="ECO:0000256" key="4">
    <source>
        <dbReference type="ARBA" id="ARBA00022741"/>
    </source>
</evidence>
<dbReference type="Proteomes" id="UP001073227">
    <property type="component" value="Unassembled WGS sequence"/>
</dbReference>
<dbReference type="Pfam" id="PF00005">
    <property type="entry name" value="ABC_tran"/>
    <property type="match status" value="1"/>
</dbReference>
<dbReference type="InterPro" id="IPR027417">
    <property type="entry name" value="P-loop_NTPase"/>
</dbReference>
<dbReference type="Pfam" id="PF08352">
    <property type="entry name" value="oligo_HPY"/>
    <property type="match status" value="1"/>
</dbReference>
<keyword evidence="5 7" id="KW-0067">ATP-binding</keyword>
<proteinExistence type="inferred from homology"/>
<dbReference type="RefSeq" id="WP_267655595.1">
    <property type="nucleotide sequence ID" value="NZ_JAOVZR010000001.1"/>
</dbReference>
<sequence>MSARDGGPFLKVEALTKHFERRKSLFGAKSRVYAVDGVSFEIAQGETLGLVGESGCGKSTLGRCVIRLLEPSTGQIEFEGLDITHTPMARLRYLRRRLQLIFQDPYASLNPRKKIGATLTGALKLHGIGADREERKQRAQKLLERVGLPASFFDRMPRDLSGGQRQRVGIARALALDPKFIVADEPVSALDVSVQAELLNLLKELQAQLDLTLLFISHDLGVIRHMADRVAVMYLGKLVEVAPADAFYEAPMHPYSEALFSAVPLPDPDAHLSRKRIVLTGDIPDPSSPPSGCRFHTRCPYAQPKCGEVEPALESGGTDHLVACHFPLIAPAKADQGEKQPS</sequence>
<feature type="domain" description="ABC transporter" evidence="6">
    <location>
        <begin position="10"/>
        <end position="260"/>
    </location>
</feature>
<accession>A0ABT3ZED2</accession>
<dbReference type="SUPFAM" id="SSF52540">
    <property type="entry name" value="P-loop containing nucleoside triphosphate hydrolases"/>
    <property type="match status" value="1"/>
</dbReference>
<dbReference type="InterPro" id="IPR003593">
    <property type="entry name" value="AAA+_ATPase"/>
</dbReference>
<evidence type="ECO:0000313" key="8">
    <source>
        <dbReference type="Proteomes" id="UP001073227"/>
    </source>
</evidence>
<dbReference type="PANTHER" id="PTHR43776:SF7">
    <property type="entry name" value="D,D-DIPEPTIDE TRANSPORT ATP-BINDING PROTEIN DDPF-RELATED"/>
    <property type="match status" value="1"/>
</dbReference>
<reference evidence="7" key="1">
    <citation type="submission" date="2022-10" db="EMBL/GenBank/DDBJ databases">
        <title>Hoeflea sp. G2-23, isolated from marine algae.</title>
        <authorList>
            <person name="Kristyanto S."/>
            <person name="Kim J.M."/>
            <person name="Jeon C.O."/>
        </authorList>
    </citation>
    <scope>NUCLEOTIDE SEQUENCE</scope>
    <source>
        <strain evidence="7">G2-23</strain>
    </source>
</reference>
<evidence type="ECO:0000256" key="1">
    <source>
        <dbReference type="ARBA" id="ARBA00004417"/>
    </source>
</evidence>
<dbReference type="InterPro" id="IPR003439">
    <property type="entry name" value="ABC_transporter-like_ATP-bd"/>
</dbReference>
<gene>
    <name evidence="7" type="ORF">OEG84_21235</name>
</gene>
<dbReference type="Gene3D" id="3.40.50.300">
    <property type="entry name" value="P-loop containing nucleotide triphosphate hydrolases"/>
    <property type="match status" value="1"/>
</dbReference>
<dbReference type="NCBIfam" id="TIGR01727">
    <property type="entry name" value="oligo_HPY"/>
    <property type="match status" value="1"/>
</dbReference>
<evidence type="ECO:0000313" key="7">
    <source>
        <dbReference type="EMBL" id="MCY0150157.1"/>
    </source>
</evidence>
<keyword evidence="8" id="KW-1185">Reference proteome</keyword>
<dbReference type="PROSITE" id="PS50893">
    <property type="entry name" value="ABC_TRANSPORTER_2"/>
    <property type="match status" value="1"/>
</dbReference>
<dbReference type="PANTHER" id="PTHR43776">
    <property type="entry name" value="TRANSPORT ATP-BINDING PROTEIN"/>
    <property type="match status" value="1"/>
</dbReference>
<dbReference type="SMART" id="SM00382">
    <property type="entry name" value="AAA"/>
    <property type="match status" value="1"/>
</dbReference>
<name>A0ABT3ZED2_9HYPH</name>
<dbReference type="PROSITE" id="PS00211">
    <property type="entry name" value="ABC_TRANSPORTER_1"/>
    <property type="match status" value="1"/>
</dbReference>
<dbReference type="EMBL" id="JAOVZR010000001">
    <property type="protein sequence ID" value="MCY0150157.1"/>
    <property type="molecule type" value="Genomic_DNA"/>
</dbReference>
<evidence type="ECO:0000256" key="5">
    <source>
        <dbReference type="ARBA" id="ARBA00022840"/>
    </source>
</evidence>
<dbReference type="GO" id="GO:0005524">
    <property type="term" value="F:ATP binding"/>
    <property type="evidence" value="ECO:0007669"/>
    <property type="project" value="UniProtKB-KW"/>
</dbReference>
<comment type="subcellular location">
    <subcellularLocation>
        <location evidence="1">Cell inner membrane</location>
        <topology evidence="1">Peripheral membrane protein</topology>
    </subcellularLocation>
</comment>
<dbReference type="InterPro" id="IPR050319">
    <property type="entry name" value="ABC_transp_ATP-bind"/>
</dbReference>
<keyword evidence="4" id="KW-0547">Nucleotide-binding</keyword>
<protein>
    <submittedName>
        <fullName evidence="7">ABC transporter ATP-binding protein</fullName>
    </submittedName>
</protein>
<comment type="caution">
    <text evidence="7">The sequence shown here is derived from an EMBL/GenBank/DDBJ whole genome shotgun (WGS) entry which is preliminary data.</text>
</comment>
<keyword evidence="3" id="KW-0813">Transport</keyword>
<dbReference type="InterPro" id="IPR017871">
    <property type="entry name" value="ABC_transporter-like_CS"/>
</dbReference>
<dbReference type="InterPro" id="IPR013563">
    <property type="entry name" value="Oligopep_ABC_C"/>
</dbReference>